<dbReference type="InterPro" id="IPR036250">
    <property type="entry name" value="AcylCo_DH-like_C"/>
</dbReference>
<evidence type="ECO:0000259" key="15">
    <source>
        <dbReference type="Pfam" id="PF22924"/>
    </source>
</evidence>
<dbReference type="GO" id="GO:0005504">
    <property type="term" value="F:fatty acid binding"/>
    <property type="evidence" value="ECO:0007669"/>
    <property type="project" value="TreeGrafter"/>
</dbReference>
<feature type="domain" description="Acyl-CoA oxidase C-alpha1" evidence="15">
    <location>
        <begin position="289"/>
        <end position="449"/>
    </location>
</feature>
<dbReference type="Gene3D" id="1.20.140.10">
    <property type="entry name" value="Butyryl-CoA Dehydrogenase, subunit A, domain 3"/>
    <property type="match status" value="2"/>
</dbReference>
<comment type="caution">
    <text evidence="16">The sequence shown here is derived from an EMBL/GenBank/DDBJ whole genome shotgun (WGS) entry which is preliminary data.</text>
</comment>
<evidence type="ECO:0000256" key="12">
    <source>
        <dbReference type="PIRSR" id="PIRSR000168-1"/>
    </source>
</evidence>
<dbReference type="FunFam" id="1.20.140.10:FF:000007">
    <property type="entry name" value="Acyl-coenzyme A oxidase"/>
    <property type="match status" value="1"/>
</dbReference>
<proteinExistence type="inferred from homology"/>
<comment type="subcellular location">
    <subcellularLocation>
        <location evidence="2">Peroxisome</location>
    </subcellularLocation>
</comment>
<evidence type="ECO:0000313" key="17">
    <source>
        <dbReference type="Proteomes" id="UP001175271"/>
    </source>
</evidence>
<reference evidence="16" key="1">
    <citation type="submission" date="2023-06" db="EMBL/GenBank/DDBJ databases">
        <title>Genomic analysis of the entomopathogenic nematode Steinernema hermaphroditum.</title>
        <authorList>
            <person name="Schwarz E.M."/>
            <person name="Heppert J.K."/>
            <person name="Baniya A."/>
            <person name="Schwartz H.T."/>
            <person name="Tan C.-H."/>
            <person name="Antoshechkin I."/>
            <person name="Sternberg P.W."/>
            <person name="Goodrich-Blair H."/>
            <person name="Dillman A.R."/>
        </authorList>
    </citation>
    <scope>NUCLEOTIDE SEQUENCE</scope>
    <source>
        <strain evidence="16">PS9179</strain>
        <tissue evidence="16">Whole animal</tissue>
    </source>
</reference>
<organism evidence="16 17">
    <name type="scientific">Steinernema hermaphroditum</name>
    <dbReference type="NCBI Taxonomy" id="289476"/>
    <lineage>
        <taxon>Eukaryota</taxon>
        <taxon>Metazoa</taxon>
        <taxon>Ecdysozoa</taxon>
        <taxon>Nematoda</taxon>
        <taxon>Chromadorea</taxon>
        <taxon>Rhabditida</taxon>
        <taxon>Tylenchina</taxon>
        <taxon>Panagrolaimomorpha</taxon>
        <taxon>Strongyloidoidea</taxon>
        <taxon>Steinernematidae</taxon>
        <taxon>Steinernema</taxon>
    </lineage>
</organism>
<evidence type="ECO:0000256" key="7">
    <source>
        <dbReference type="ARBA" id="ARBA00022832"/>
    </source>
</evidence>
<feature type="binding site" evidence="13">
    <location>
        <position position="185"/>
    </location>
    <ligand>
        <name>FAD</name>
        <dbReference type="ChEBI" id="CHEBI:57692"/>
    </ligand>
</feature>
<evidence type="ECO:0000256" key="10">
    <source>
        <dbReference type="ARBA" id="ARBA00023140"/>
    </source>
</evidence>
<dbReference type="Pfam" id="PF22924">
    <property type="entry name" value="ACOX_C_alpha1"/>
    <property type="match status" value="1"/>
</dbReference>
<evidence type="ECO:0000256" key="13">
    <source>
        <dbReference type="PIRSR" id="PIRSR000168-2"/>
    </source>
</evidence>
<dbReference type="FunFam" id="2.40.110.10:FF:000040">
    <property type="entry name" value="Acyl-coenzyme A oxidase"/>
    <property type="match status" value="1"/>
</dbReference>
<dbReference type="GO" id="GO:0016402">
    <property type="term" value="F:pristanoyl-CoA oxidase activity"/>
    <property type="evidence" value="ECO:0007669"/>
    <property type="project" value="TreeGrafter"/>
</dbReference>
<protein>
    <recommendedName>
        <fullName evidence="11">Acyl-coenzyme A oxidase</fullName>
    </recommendedName>
</protein>
<feature type="binding site" evidence="13">
    <location>
        <position position="148"/>
    </location>
    <ligand>
        <name>FAD</name>
        <dbReference type="ChEBI" id="CHEBI:57692"/>
    </ligand>
</feature>
<dbReference type="SUPFAM" id="SSF47203">
    <property type="entry name" value="Acyl-CoA dehydrogenase C-terminal domain-like"/>
    <property type="match status" value="2"/>
</dbReference>
<keyword evidence="10" id="KW-0576">Peroxisome</keyword>
<dbReference type="Proteomes" id="UP001175271">
    <property type="component" value="Unassembled WGS sequence"/>
</dbReference>
<dbReference type="GO" id="GO:0005777">
    <property type="term" value="C:peroxisome"/>
    <property type="evidence" value="ECO:0007669"/>
    <property type="project" value="UniProtKB-SubCell"/>
</dbReference>
<evidence type="ECO:0000256" key="4">
    <source>
        <dbReference type="ARBA" id="ARBA00006288"/>
    </source>
</evidence>
<keyword evidence="7" id="KW-0276">Fatty acid metabolism</keyword>
<evidence type="ECO:0000313" key="16">
    <source>
        <dbReference type="EMBL" id="KAK0409007.1"/>
    </source>
</evidence>
<feature type="active site" description="Proton acceptor" evidence="12">
    <location>
        <position position="434"/>
    </location>
</feature>
<comment type="similarity">
    <text evidence="4 11">Belongs to the acyl-CoA oxidase family.</text>
</comment>
<evidence type="ECO:0000256" key="5">
    <source>
        <dbReference type="ARBA" id="ARBA00022630"/>
    </source>
</evidence>
<dbReference type="InterPro" id="IPR012258">
    <property type="entry name" value="Acyl-CoA_oxidase"/>
</dbReference>
<dbReference type="InterPro" id="IPR046373">
    <property type="entry name" value="Acyl-CoA_Oxase/DH_mid-dom_sf"/>
</dbReference>
<feature type="domain" description="Acyl-CoA oxidase C-terminal" evidence="14">
    <location>
        <begin position="482"/>
        <end position="639"/>
    </location>
</feature>
<dbReference type="InterPro" id="IPR055060">
    <property type="entry name" value="ACOX_C_alpha1"/>
</dbReference>
<gene>
    <name evidence="16" type="ORF">QR680_004289</name>
</gene>
<sequence>MTSDFPNGPLSEYREKATFDWRKLKIFLDGEENIEFTSHVLKTLRDDPLFHREWKTESLEKTRENTRKRWQRLVEYDLLGTRRGAPFDEERSAVFQRFMEQYDVGLAGRHGLSTTFVPSVIMAMGTEKHKPLLEALRKNEIVGCVSITELSHGSNTKRIGTTATFDNGEFVLHTPDIEATKCWAGNLGQSNTHAVVFAQLHIKGICYGVHAFVVEVRDRLSMHPLLGVTIGDMGEKPGAWNGVENGWMVFNKFRVPLSSLLDKGAQVSPDGVYRTTYKNRQEQQASSLGALSTCRVGLVATGARAATMGAVIAIRYSLVRRQLSLNGKEGVDYLQKHRLFPIIAGGLVVSMFHKCFHIHFKKYMERLTSGEKSPSLAALSKEVHALSCATKPVSTWMGARGLAEAQAACGGLGFLKSSRLSELQGDFDAAQTYEGENYMIIQQAANYLLSLHGKNAKTPMGSADFLAEKMQGFGGFSSNIINDVIAAYRWLILYHLDGAKTEIRKHLSMGTTHFDAKNKVQVNHCQPMAIAYAELTMFRWAFEHCLEAREDLRGVLLRICKIYALANIEKHLSTLYIGGYCNGPEFGKRIQEEMAEAEDDLTIDAASLCDAMAPPDFFLNSSLGASDGNVYERLCRGLQRTVND</sequence>
<dbReference type="PIRSF" id="PIRSF000168">
    <property type="entry name" value="Acyl-CoA_oxidase"/>
    <property type="match status" value="1"/>
</dbReference>
<evidence type="ECO:0000259" key="14">
    <source>
        <dbReference type="Pfam" id="PF01756"/>
    </source>
</evidence>
<name>A0AA39LTF1_9BILA</name>
<dbReference type="Gene3D" id="2.40.110.10">
    <property type="entry name" value="Butyryl-CoA Dehydrogenase, subunit A, domain 2"/>
    <property type="match status" value="1"/>
</dbReference>
<dbReference type="GO" id="GO:0055088">
    <property type="term" value="P:lipid homeostasis"/>
    <property type="evidence" value="ECO:0007669"/>
    <property type="project" value="TreeGrafter"/>
</dbReference>
<dbReference type="PANTHER" id="PTHR10909">
    <property type="entry name" value="ELECTRON TRANSPORT OXIDOREDUCTASE"/>
    <property type="match status" value="1"/>
</dbReference>
<evidence type="ECO:0000256" key="11">
    <source>
        <dbReference type="PIRNR" id="PIRNR000168"/>
    </source>
</evidence>
<dbReference type="InterPro" id="IPR002655">
    <property type="entry name" value="Acyl-CoA_oxidase_C"/>
</dbReference>
<evidence type="ECO:0000256" key="1">
    <source>
        <dbReference type="ARBA" id="ARBA00001974"/>
    </source>
</evidence>
<comment type="pathway">
    <text evidence="3">Lipid metabolism.</text>
</comment>
<evidence type="ECO:0000256" key="3">
    <source>
        <dbReference type="ARBA" id="ARBA00005189"/>
    </source>
</evidence>
<dbReference type="AlphaFoldDB" id="A0AA39LTF1"/>
<keyword evidence="8" id="KW-0560">Oxidoreductase</keyword>
<keyword evidence="17" id="KW-1185">Reference proteome</keyword>
<dbReference type="InterPro" id="IPR009100">
    <property type="entry name" value="AcylCoA_DH/oxidase_NM_dom_sf"/>
</dbReference>
<keyword evidence="6 11" id="KW-0274">FAD</keyword>
<dbReference type="Pfam" id="PF01756">
    <property type="entry name" value="ACOX"/>
    <property type="match status" value="1"/>
</dbReference>
<keyword evidence="9" id="KW-0443">Lipid metabolism</keyword>
<accession>A0AA39LTF1</accession>
<evidence type="ECO:0000256" key="8">
    <source>
        <dbReference type="ARBA" id="ARBA00023002"/>
    </source>
</evidence>
<dbReference type="SUPFAM" id="SSF56645">
    <property type="entry name" value="Acyl-CoA dehydrogenase NM domain-like"/>
    <property type="match status" value="1"/>
</dbReference>
<dbReference type="PANTHER" id="PTHR10909:SF390">
    <property type="entry name" value="PEROXISOMAL ACYL-COENZYME A OXIDASE 3"/>
    <property type="match status" value="1"/>
</dbReference>
<dbReference type="FunFam" id="1.20.140.10:FF:000010">
    <property type="entry name" value="Acyl-coenzyme A oxidase"/>
    <property type="match status" value="1"/>
</dbReference>
<evidence type="ECO:0000256" key="6">
    <source>
        <dbReference type="ARBA" id="ARBA00022827"/>
    </source>
</evidence>
<dbReference type="GO" id="GO:0033540">
    <property type="term" value="P:fatty acid beta-oxidation using acyl-CoA oxidase"/>
    <property type="evidence" value="ECO:0007669"/>
    <property type="project" value="TreeGrafter"/>
</dbReference>
<keyword evidence="5 11" id="KW-0285">Flavoprotein</keyword>
<evidence type="ECO:0000256" key="9">
    <source>
        <dbReference type="ARBA" id="ARBA00023098"/>
    </source>
</evidence>
<evidence type="ECO:0000256" key="2">
    <source>
        <dbReference type="ARBA" id="ARBA00004275"/>
    </source>
</evidence>
<dbReference type="GO" id="GO:0071949">
    <property type="term" value="F:FAD binding"/>
    <property type="evidence" value="ECO:0007669"/>
    <property type="project" value="InterPro"/>
</dbReference>
<dbReference type="EMBL" id="JAUCMV010000003">
    <property type="protein sequence ID" value="KAK0409007.1"/>
    <property type="molecule type" value="Genomic_DNA"/>
</dbReference>
<comment type="cofactor">
    <cofactor evidence="1">
        <name>FAD</name>
        <dbReference type="ChEBI" id="CHEBI:57692"/>
    </cofactor>
</comment>